<feature type="domain" description="RNA polymerase Rpb2" evidence="11">
    <location>
        <begin position="1318"/>
        <end position="1392"/>
    </location>
</feature>
<dbReference type="GO" id="GO:0003899">
    <property type="term" value="F:DNA-directed RNA polymerase activity"/>
    <property type="evidence" value="ECO:0007669"/>
    <property type="project" value="UniProtKB-UniRule"/>
</dbReference>
<evidence type="ECO:0000313" key="17">
    <source>
        <dbReference type="Proteomes" id="UP000426424"/>
    </source>
</evidence>
<evidence type="ECO:0000256" key="8">
    <source>
        <dbReference type="RuleBase" id="RU363031"/>
    </source>
</evidence>
<dbReference type="InterPro" id="IPR015712">
    <property type="entry name" value="DNA-dir_RNA_pol_su2"/>
</dbReference>
<dbReference type="InterPro" id="IPR010243">
    <property type="entry name" value="RNA_pol_bsu_bac"/>
</dbReference>
<keyword evidence="4 6" id="KW-0804">Transcription</keyword>
<feature type="domain" description="RNA polymerase Rpb2" evidence="14">
    <location>
        <begin position="542"/>
        <end position="609"/>
    </location>
</feature>
<dbReference type="Gene3D" id="2.30.150.10">
    <property type="entry name" value="DNA-directed RNA polymerase, beta subunit, external 1 domain"/>
    <property type="match status" value="1"/>
</dbReference>
<evidence type="ECO:0000256" key="6">
    <source>
        <dbReference type="HAMAP-Rule" id="MF_01321"/>
    </source>
</evidence>
<evidence type="ECO:0000256" key="4">
    <source>
        <dbReference type="ARBA" id="ARBA00023163"/>
    </source>
</evidence>
<keyword evidence="3 6" id="KW-0548">Nucleotidyltransferase</keyword>
<dbReference type="GO" id="GO:0006351">
    <property type="term" value="P:DNA-templated transcription"/>
    <property type="evidence" value="ECO:0007669"/>
    <property type="project" value="UniProtKB-UniRule"/>
</dbReference>
<dbReference type="PROSITE" id="PS01166">
    <property type="entry name" value="RNA_POL_BETA"/>
    <property type="match status" value="1"/>
</dbReference>
<evidence type="ECO:0000259" key="14">
    <source>
        <dbReference type="Pfam" id="PF04565"/>
    </source>
</evidence>
<protein>
    <recommendedName>
        <fullName evidence="6 8">DNA-directed RNA polymerase subunit beta</fullName>
        <shortName evidence="6">RNAP subunit beta</shortName>
        <ecNumber evidence="6 8">2.7.7.6</ecNumber>
    </recommendedName>
    <alternativeName>
        <fullName evidence="6">RNA polymerase subunit beta</fullName>
    </alternativeName>
    <alternativeName>
        <fullName evidence="6">Transcriptase subunit beta</fullName>
    </alternativeName>
</protein>
<dbReference type="Gene3D" id="2.40.50.150">
    <property type="match status" value="1"/>
</dbReference>
<organism evidence="16 17">
    <name type="scientific">Thermochromatium tepidum ATCC 43061</name>
    <dbReference type="NCBI Taxonomy" id="316276"/>
    <lineage>
        <taxon>Bacteria</taxon>
        <taxon>Pseudomonadati</taxon>
        <taxon>Pseudomonadota</taxon>
        <taxon>Gammaproteobacteria</taxon>
        <taxon>Chromatiales</taxon>
        <taxon>Chromatiaceae</taxon>
        <taxon>Thermochromatium</taxon>
    </lineage>
</organism>
<dbReference type="FunFam" id="2.40.270.10:FF:000003">
    <property type="entry name" value="DNA-directed RNA polymerase subunit beta"/>
    <property type="match status" value="1"/>
</dbReference>
<evidence type="ECO:0000259" key="15">
    <source>
        <dbReference type="Pfam" id="PF10385"/>
    </source>
</evidence>
<dbReference type="FunFam" id="3.90.1110.10:FF:000001">
    <property type="entry name" value="DNA-directed RNA polymerase subunit beta"/>
    <property type="match status" value="1"/>
</dbReference>
<dbReference type="RefSeq" id="WP_153975003.1">
    <property type="nucleotide sequence ID" value="NZ_CP039268.1"/>
</dbReference>
<evidence type="ECO:0000313" key="16">
    <source>
        <dbReference type="EMBL" id="QGU32808.1"/>
    </source>
</evidence>
<dbReference type="GO" id="GO:0000428">
    <property type="term" value="C:DNA-directed RNA polymerase complex"/>
    <property type="evidence" value="ECO:0007669"/>
    <property type="project" value="UniProtKB-KW"/>
</dbReference>
<dbReference type="GO" id="GO:0032549">
    <property type="term" value="F:ribonucleoside binding"/>
    <property type="evidence" value="ECO:0007669"/>
    <property type="project" value="InterPro"/>
</dbReference>
<dbReference type="Gene3D" id="2.40.270.10">
    <property type="entry name" value="DNA-directed RNA polymerase, subunit 2, domain 6"/>
    <property type="match status" value="1"/>
</dbReference>
<dbReference type="InterPro" id="IPR007121">
    <property type="entry name" value="RNA_pol_bsu_CS"/>
</dbReference>
<dbReference type="EC" id="2.7.7.6" evidence="6 8"/>
<dbReference type="CDD" id="cd00653">
    <property type="entry name" value="RNA_pol_B_RPB2"/>
    <property type="match status" value="1"/>
</dbReference>
<feature type="domain" description="DNA-directed RNA polymerase beta subunit external 1" evidence="15">
    <location>
        <begin position="620"/>
        <end position="685"/>
    </location>
</feature>
<feature type="domain" description="RNA polymerase beta subunit protrusion" evidence="13">
    <location>
        <begin position="27"/>
        <end position="528"/>
    </location>
</feature>
<name>A0A6I6E8C9_THETI</name>
<dbReference type="EMBL" id="CP039268">
    <property type="protein sequence ID" value="QGU32808.1"/>
    <property type="molecule type" value="Genomic_DNA"/>
</dbReference>
<dbReference type="InterPro" id="IPR007642">
    <property type="entry name" value="RNA_pol_Rpb2_2"/>
</dbReference>
<keyword evidence="9" id="KW-0175">Coiled coil</keyword>
<evidence type="ECO:0000256" key="3">
    <source>
        <dbReference type="ARBA" id="ARBA00022695"/>
    </source>
</evidence>
<dbReference type="Gene3D" id="3.90.1800.10">
    <property type="entry name" value="RNA polymerase alpha subunit dimerisation domain"/>
    <property type="match status" value="1"/>
</dbReference>
<evidence type="ECO:0000256" key="1">
    <source>
        <dbReference type="ARBA" id="ARBA00022478"/>
    </source>
</evidence>
<dbReference type="InterPro" id="IPR007120">
    <property type="entry name" value="DNA-dir_RNAP_su2_dom"/>
</dbReference>
<dbReference type="InterPro" id="IPR019462">
    <property type="entry name" value="DNA-dir_RNA_pol_bsu_external_1"/>
</dbReference>
<dbReference type="FunFam" id="3.90.1800.10:FF:000001">
    <property type="entry name" value="DNA-directed RNA polymerase subunit beta"/>
    <property type="match status" value="1"/>
</dbReference>
<comment type="subunit">
    <text evidence="6 8">The RNAP catalytic core consists of 2 alpha, 1 beta, 1 beta' and 1 omega subunit. When a sigma factor is associated with the core the holoenzyme is formed, which can initiate transcription.</text>
</comment>
<feature type="domain" description="DNA-directed RNA polymerase subunit 2 hybrid-binding" evidence="10">
    <location>
        <begin position="746"/>
        <end position="1316"/>
    </location>
</feature>
<keyword evidence="2 6" id="KW-0808">Transferase</keyword>
<dbReference type="Pfam" id="PF04565">
    <property type="entry name" value="RNA_pol_Rpb2_3"/>
    <property type="match status" value="1"/>
</dbReference>
<dbReference type="InterPro" id="IPR037033">
    <property type="entry name" value="DNA-dir_RNAP_su2_hyb_sf"/>
</dbReference>
<dbReference type="InterPro" id="IPR014724">
    <property type="entry name" value="RNA_pol_RPB2_OB-fold"/>
</dbReference>
<comment type="similarity">
    <text evidence="6 7">Belongs to the RNA polymerase beta chain family.</text>
</comment>
<evidence type="ECO:0000256" key="7">
    <source>
        <dbReference type="RuleBase" id="RU000434"/>
    </source>
</evidence>
<dbReference type="InterPro" id="IPR007644">
    <property type="entry name" value="RNA_pol_bsu_protrusion"/>
</dbReference>
<gene>
    <name evidence="6 16" type="primary">rpoB</name>
    <name evidence="16" type="ORF">E6P07_07315</name>
</gene>
<dbReference type="Pfam" id="PF10385">
    <property type="entry name" value="RNA_pol_Rpb2_45"/>
    <property type="match status" value="1"/>
</dbReference>
<dbReference type="NCBIfam" id="TIGR02013">
    <property type="entry name" value="rpoB"/>
    <property type="match status" value="1"/>
</dbReference>
<evidence type="ECO:0000256" key="5">
    <source>
        <dbReference type="ARBA" id="ARBA00048552"/>
    </source>
</evidence>
<reference evidence="16 17" key="1">
    <citation type="submission" date="2019-12" db="EMBL/GenBank/DDBJ databases">
        <title>The complete genome of the thermophilic, anoxygenic phototrophic gammaproteobacterium Thermochromatium tepidum.</title>
        <authorList>
            <person name="Sattley W.M."/>
            <person name="Swingley W.D."/>
            <person name="Burchell B.M."/>
            <person name="Gurbani S.A."/>
            <person name="Kujawa C.M."/>
            <person name="Nuccio D.A."/>
            <person name="Schladweiler J."/>
            <person name="Shaffer K.N."/>
            <person name="Stokes L.M."/>
            <person name="Touchman J.W."/>
            <person name="Blankenship R.E."/>
            <person name="Madigan M.T."/>
        </authorList>
    </citation>
    <scope>NUCLEOTIDE SEQUENCE [LARGE SCALE GENOMIC DNA]</scope>
    <source>
        <strain evidence="16 17">ATCC 43061</strain>
    </source>
</reference>
<evidence type="ECO:0000259" key="12">
    <source>
        <dbReference type="Pfam" id="PF04561"/>
    </source>
</evidence>
<dbReference type="Pfam" id="PF04561">
    <property type="entry name" value="RNA_pol_Rpb2_2"/>
    <property type="match status" value="2"/>
</dbReference>
<dbReference type="InterPro" id="IPR007645">
    <property type="entry name" value="RNA_pol_Rpb2_3"/>
</dbReference>
<dbReference type="Pfam" id="PF04563">
    <property type="entry name" value="RNA_pol_Rpb2_1"/>
    <property type="match status" value="1"/>
</dbReference>
<keyword evidence="1 6" id="KW-0240">DNA-directed RNA polymerase</keyword>
<feature type="coiled-coil region" evidence="9">
    <location>
        <begin position="1056"/>
        <end position="1083"/>
    </location>
</feature>
<dbReference type="NCBIfam" id="NF001616">
    <property type="entry name" value="PRK00405.1"/>
    <property type="match status" value="1"/>
</dbReference>
<keyword evidence="17" id="KW-1185">Reference proteome</keyword>
<proteinExistence type="inferred from homology"/>
<accession>A0A6I6E8C9</accession>
<evidence type="ECO:0000256" key="9">
    <source>
        <dbReference type="SAM" id="Coils"/>
    </source>
</evidence>
<dbReference type="SUPFAM" id="SSF64484">
    <property type="entry name" value="beta and beta-prime subunits of DNA dependent RNA-polymerase"/>
    <property type="match status" value="1"/>
</dbReference>
<dbReference type="Proteomes" id="UP000426424">
    <property type="component" value="Chromosome"/>
</dbReference>
<dbReference type="FunFam" id="2.40.50.150:FF:000001">
    <property type="entry name" value="DNA-directed RNA polymerase subunit beta"/>
    <property type="match status" value="1"/>
</dbReference>
<evidence type="ECO:0000259" key="13">
    <source>
        <dbReference type="Pfam" id="PF04563"/>
    </source>
</evidence>
<evidence type="ECO:0000259" key="10">
    <source>
        <dbReference type="Pfam" id="PF00562"/>
    </source>
</evidence>
<evidence type="ECO:0000259" key="11">
    <source>
        <dbReference type="Pfam" id="PF04560"/>
    </source>
</evidence>
<sequence>MAYSFTEKKRIRKDFGKRPSILDVPFLLATQIDSYREFLQADVPAEERREVGLHAAFKSVFPIESYSGNAVLEYVKYRLGEPVFDERECHLRGATFAAPLRVLLRLVIYDKDAPTGSKVVKDVREQEVYMGELPLMTETGTFIINGTERVIVSQLHRSPGVFFDHDKGKTHSSGKLLFSARVIPYRGSWLDFEFDPKDNVFVRIDRRRKLPATVLLRALGYGVEDILARFFETDTFRLHGRTVTLDLVPERLRGETIGFDVKIGDEVLVEAGRRVTAKHIRALQKADIDRLEVPADFLLGRILARAQVDPETGEVLAAANDPITPELLETLFQKGIETLETLFVNDLDQGPYISETLRLDPTTNDLDAQIEIYRMMRPGEPPTKEAAQNLFHNLFFTPDRYDLSAVGRMKFNLRLGRTDEKGPGVLYDGRYFSTRTDDFSKSLFERYGEDQSDIIDAMKVLVELRNGRGMVDDIDHLGNRRIRCVGEMAENQFRVGLVRVERAVKERLSLAESEGLMPQELINAKPVSAAIKEFFGSSQLSQFMDQNNPLSEVTHKRRVSALGPGGLARERAGFEVRDVHPTHYGRVCPIETPEGPNIGLINSLAVYARTNSYGFLETPYRKVENGRVTEQIDYLSAIEEGNFVIAQANATLDADGRLTDALVSCRHANEFTLRTPEEVQYMDVSPRQIVSVAASLIPFLEHDDANRALMGSNMQRQAVPTLRAEKPLVGTGMERVVARDSGVCVVARRGGVVESVDAARIVVRVNDEEAAKTPDVPGVDIYNLTKYTRSNQNTCINQRPLVKLGDVIARGDILADGPSTDMGELALGQNLRVAFMPWNGYNFEDSILISERVVQEDRFTTIHIEELSCLARDTKLGPEEITSDIPNVGESALSKLDESGIVYVGAEVRDGDILVGKVTPKGETQLTPEEKLLRAIFGEKASDVKDTSLRLPSGMNGTVVDVQVFTRDGVEKDKRALEIEEMELERVRKDFADQQRIMENDTFQRVERLLVGKVADGGPDGLRPGSEITKDYLDALQSKGSRDAWFEIRVRDEDVATQLEAIAAQVKQQREDFRERYEAKKRKIASGDELPPGVLKMVKVYVAVKRRIQPGDKMAGRHGNKGVISKVVPVEDMPFSADGVPVDIVLNPLGVPSRMNVGQVLETHLGWAAQGLGEKIGRMLQRQATVGELRDFLEQIYNASSGKHEDLASLSDAEILELARNLTQGVPLATPVFDGATEEEIKAMLKLADRDNSAQGIPSGQTILFDGRTGDPFERPVTVGYMYMIKLNHLVDDKMHARSTGPYSLVTQQPLGGKAQFGGQRFGEMEVWALEAYGAAYTLQEMLTVKSDDVNGRTKMYKNIVDGDHRMEAGMPESFNVLVKEIRSLAINVELQQD</sequence>
<dbReference type="Pfam" id="PF00562">
    <property type="entry name" value="RNA_pol_Rpb2_6"/>
    <property type="match status" value="1"/>
</dbReference>
<dbReference type="GO" id="GO:0003677">
    <property type="term" value="F:DNA binding"/>
    <property type="evidence" value="ECO:0007669"/>
    <property type="project" value="UniProtKB-UniRule"/>
</dbReference>
<dbReference type="PANTHER" id="PTHR20856">
    <property type="entry name" value="DNA-DIRECTED RNA POLYMERASE I SUBUNIT 2"/>
    <property type="match status" value="1"/>
</dbReference>
<dbReference type="Pfam" id="PF04560">
    <property type="entry name" value="RNA_pol_Rpb2_7"/>
    <property type="match status" value="1"/>
</dbReference>
<dbReference type="KEGG" id="ttp:E6P07_07315"/>
<dbReference type="FunFam" id="2.40.50.100:FF:000006">
    <property type="entry name" value="DNA-directed RNA polymerase subunit beta"/>
    <property type="match status" value="1"/>
</dbReference>
<dbReference type="OrthoDB" id="9803954at2"/>
<dbReference type="InterPro" id="IPR042107">
    <property type="entry name" value="DNA-dir_RNA_pol_bsu_ext_1_sf"/>
</dbReference>
<comment type="function">
    <text evidence="6 8">DNA-dependent RNA polymerase catalyzes the transcription of DNA into RNA using the four ribonucleoside triphosphates as substrates.</text>
</comment>
<dbReference type="Gene3D" id="3.90.1100.10">
    <property type="match status" value="2"/>
</dbReference>
<evidence type="ECO:0000256" key="2">
    <source>
        <dbReference type="ARBA" id="ARBA00022679"/>
    </source>
</evidence>
<dbReference type="Gene3D" id="2.40.50.100">
    <property type="match status" value="1"/>
</dbReference>
<dbReference type="HAMAP" id="MF_01321">
    <property type="entry name" value="RNApol_bact_RpoB"/>
    <property type="match status" value="1"/>
</dbReference>
<feature type="domain" description="RNA polymerase Rpb2" evidence="12">
    <location>
        <begin position="451"/>
        <end position="483"/>
    </location>
</feature>
<comment type="catalytic activity">
    <reaction evidence="5 6 8">
        <text>RNA(n) + a ribonucleoside 5'-triphosphate = RNA(n+1) + diphosphate</text>
        <dbReference type="Rhea" id="RHEA:21248"/>
        <dbReference type="Rhea" id="RHEA-COMP:14527"/>
        <dbReference type="Rhea" id="RHEA-COMP:17342"/>
        <dbReference type="ChEBI" id="CHEBI:33019"/>
        <dbReference type="ChEBI" id="CHEBI:61557"/>
        <dbReference type="ChEBI" id="CHEBI:140395"/>
        <dbReference type="EC" id="2.7.7.6"/>
    </reaction>
</comment>
<dbReference type="InterPro" id="IPR007641">
    <property type="entry name" value="RNA_pol_Rpb2_7"/>
</dbReference>
<feature type="domain" description="RNA polymerase Rpb2" evidence="12">
    <location>
        <begin position="158"/>
        <end position="229"/>
    </location>
</feature>